<feature type="domain" description="AMP-dependent synthetase/ligase" evidence="3">
    <location>
        <begin position="28"/>
        <end position="389"/>
    </location>
</feature>
<gene>
    <name evidence="5" type="ORF">HGQ17_01885</name>
</gene>
<evidence type="ECO:0000313" key="6">
    <source>
        <dbReference type="Proteomes" id="UP000523139"/>
    </source>
</evidence>
<dbReference type="InterPro" id="IPR000873">
    <property type="entry name" value="AMP-dep_synth/lig_dom"/>
</dbReference>
<reference evidence="5 6" key="1">
    <citation type="submission" date="2020-04" db="EMBL/GenBank/DDBJ databases">
        <title>Nesterenkonia sp. nov., isolated from marine sediment.</title>
        <authorList>
            <person name="Zhang G."/>
        </authorList>
    </citation>
    <scope>NUCLEOTIDE SEQUENCE [LARGE SCALE GENOMIC DNA]</scope>
    <source>
        <strain evidence="5 6">MY13</strain>
    </source>
</reference>
<evidence type="ECO:0000313" key="5">
    <source>
        <dbReference type="EMBL" id="NLS08772.1"/>
    </source>
</evidence>
<dbReference type="InterPro" id="IPR025110">
    <property type="entry name" value="AMP-bd_C"/>
</dbReference>
<dbReference type="SUPFAM" id="SSF56801">
    <property type="entry name" value="Acetyl-CoA synthetase-like"/>
    <property type="match status" value="1"/>
</dbReference>
<dbReference type="PANTHER" id="PTHR24096:SF149">
    <property type="entry name" value="AMP-BINDING DOMAIN-CONTAINING PROTEIN-RELATED"/>
    <property type="match status" value="1"/>
</dbReference>
<dbReference type="InterPro" id="IPR042099">
    <property type="entry name" value="ANL_N_sf"/>
</dbReference>
<dbReference type="InterPro" id="IPR045851">
    <property type="entry name" value="AMP-bd_C_sf"/>
</dbReference>
<sequence>MIPSPHAPVEIPQGSIYELIFGNLSDEDAERTALIQGETGREITYGALKEQVDLLAGALASRGIGPGDVIALQAPNIPEFVTAFHGILRAGATATTVNSMYTAGEVAKQIRAAGARMMITVSALAENAVAGAEEAGLGTESIILLDEDGVHPSLLRLLGEGLKPPEVNIDPQEHLAVLPFSSGTTGAPKGVMLTHQNLVANTCQIQYLLPAGPGVPIQAVLPMFHIYGMTVLMNFGLYRRAKVVTMAKFDLEDFLRIIQDQRIEVSFIAPPIAVALAKHPLVDQYNTDSLISILSGAAPLDEGTAKAVSTRLGCELSQGFGMTELSPVSHLSPYGQDQYPQGSIGPGVPLVETKLVDPATGEDIEVPETGDSAAGEMWVRGPMVMKGYLNNPTATEATLMEGGWLRTGDIAVYNSGGWFTVVDRLKELIKYKGYQVPPAELEALLLEHEKIADAAVVGVPSAEGEEIPKAFVVRQADAQGNPAELSAEEVMEYVAARVAPYKKIREVEFIEQVPKSRTGKILRRELKPAA</sequence>
<comment type="caution">
    <text evidence="5">The sequence shown here is derived from an EMBL/GenBank/DDBJ whole genome shotgun (WGS) entry which is preliminary data.</text>
</comment>
<dbReference type="FunFam" id="3.30.300.30:FF:000007">
    <property type="entry name" value="4-coumarate--CoA ligase 2"/>
    <property type="match status" value="1"/>
</dbReference>
<evidence type="ECO:0000259" key="3">
    <source>
        <dbReference type="Pfam" id="PF00501"/>
    </source>
</evidence>
<dbReference type="PANTHER" id="PTHR24096">
    <property type="entry name" value="LONG-CHAIN-FATTY-ACID--COA LIGASE"/>
    <property type="match status" value="1"/>
</dbReference>
<dbReference type="Pfam" id="PF00501">
    <property type="entry name" value="AMP-binding"/>
    <property type="match status" value="1"/>
</dbReference>
<feature type="domain" description="AMP-binding enzyme C-terminal" evidence="4">
    <location>
        <begin position="440"/>
        <end position="520"/>
    </location>
</feature>
<dbReference type="GO" id="GO:0016405">
    <property type="term" value="F:CoA-ligase activity"/>
    <property type="evidence" value="ECO:0007669"/>
    <property type="project" value="TreeGrafter"/>
</dbReference>
<evidence type="ECO:0000259" key="4">
    <source>
        <dbReference type="Pfam" id="PF13193"/>
    </source>
</evidence>
<dbReference type="Pfam" id="PF13193">
    <property type="entry name" value="AMP-binding_C"/>
    <property type="match status" value="1"/>
</dbReference>
<organism evidence="5 6">
    <name type="scientific">Nesterenkonia sedimenti</name>
    <dbReference type="NCBI Taxonomy" id="1463632"/>
    <lineage>
        <taxon>Bacteria</taxon>
        <taxon>Bacillati</taxon>
        <taxon>Actinomycetota</taxon>
        <taxon>Actinomycetes</taxon>
        <taxon>Micrococcales</taxon>
        <taxon>Micrococcaceae</taxon>
        <taxon>Nesterenkonia</taxon>
    </lineage>
</organism>
<dbReference type="Gene3D" id="3.40.50.12780">
    <property type="entry name" value="N-terminal domain of ligase-like"/>
    <property type="match status" value="1"/>
</dbReference>
<dbReference type="PROSITE" id="PS00455">
    <property type="entry name" value="AMP_BINDING"/>
    <property type="match status" value="1"/>
</dbReference>
<protein>
    <submittedName>
        <fullName evidence="5">4-coumarate--CoA ligase family protein</fullName>
    </submittedName>
</protein>
<dbReference type="AlphaFoldDB" id="A0A7X8THE1"/>
<proteinExistence type="inferred from homology"/>
<dbReference type="Gene3D" id="3.30.300.30">
    <property type="match status" value="1"/>
</dbReference>
<name>A0A7X8THE1_9MICC</name>
<keyword evidence="2 5" id="KW-0436">Ligase</keyword>
<dbReference type="EMBL" id="JABAHY010000001">
    <property type="protein sequence ID" value="NLS08772.1"/>
    <property type="molecule type" value="Genomic_DNA"/>
</dbReference>
<dbReference type="InterPro" id="IPR020845">
    <property type="entry name" value="AMP-binding_CS"/>
</dbReference>
<accession>A0A7X8THE1</accession>
<comment type="similarity">
    <text evidence="1">Belongs to the ATP-dependent AMP-binding enzyme family.</text>
</comment>
<keyword evidence="6" id="KW-1185">Reference proteome</keyword>
<dbReference type="Proteomes" id="UP000523139">
    <property type="component" value="Unassembled WGS sequence"/>
</dbReference>
<evidence type="ECO:0000256" key="2">
    <source>
        <dbReference type="ARBA" id="ARBA00022598"/>
    </source>
</evidence>
<evidence type="ECO:0000256" key="1">
    <source>
        <dbReference type="ARBA" id="ARBA00006432"/>
    </source>
</evidence>